<dbReference type="Pfam" id="PF05726">
    <property type="entry name" value="Pirin_C"/>
    <property type="match status" value="1"/>
</dbReference>
<feature type="domain" description="Pirin N-terminal" evidence="4">
    <location>
        <begin position="35"/>
        <end position="139"/>
    </location>
</feature>
<dbReference type="InterPro" id="IPR014710">
    <property type="entry name" value="RmlC-like_jellyroll"/>
</dbReference>
<dbReference type="STRING" id="937218.SAMN06297251_104141"/>
<dbReference type="InterPro" id="IPR012093">
    <property type="entry name" value="Pirin"/>
</dbReference>
<keyword evidence="7" id="KW-1185">Reference proteome</keyword>
<dbReference type="InterPro" id="IPR011051">
    <property type="entry name" value="RmlC_Cupin_sf"/>
</dbReference>
<evidence type="ECO:0000256" key="3">
    <source>
        <dbReference type="RuleBase" id="RU003457"/>
    </source>
</evidence>
<organism evidence="6 7">
    <name type="scientific">Fulvimarina manganoxydans</name>
    <dbReference type="NCBI Taxonomy" id="937218"/>
    <lineage>
        <taxon>Bacteria</taxon>
        <taxon>Pseudomonadati</taxon>
        <taxon>Pseudomonadota</taxon>
        <taxon>Alphaproteobacteria</taxon>
        <taxon>Hyphomicrobiales</taxon>
        <taxon>Aurantimonadaceae</taxon>
        <taxon>Fulvimarina</taxon>
    </lineage>
</organism>
<evidence type="ECO:0000259" key="4">
    <source>
        <dbReference type="Pfam" id="PF02678"/>
    </source>
</evidence>
<dbReference type="AlphaFoldDB" id="A0A1W2AFV7"/>
<dbReference type="Pfam" id="PF02678">
    <property type="entry name" value="Pirin"/>
    <property type="match status" value="1"/>
</dbReference>
<dbReference type="InterPro" id="IPR008778">
    <property type="entry name" value="Pirin_C_dom"/>
</dbReference>
<evidence type="ECO:0000256" key="2">
    <source>
        <dbReference type="PIRSR" id="PIRSR006232-1"/>
    </source>
</evidence>
<accession>A0A1W2AFV7</accession>
<feature type="binding site" evidence="2">
    <location>
        <position position="117"/>
    </location>
    <ligand>
        <name>Fe cation</name>
        <dbReference type="ChEBI" id="CHEBI:24875"/>
    </ligand>
</feature>
<evidence type="ECO:0000313" key="6">
    <source>
        <dbReference type="EMBL" id="SMC59341.1"/>
    </source>
</evidence>
<dbReference type="PANTHER" id="PTHR13903:SF8">
    <property type="entry name" value="PIRIN"/>
    <property type="match status" value="1"/>
</dbReference>
<protein>
    <recommendedName>
        <fullName evidence="8">Pirin</fullName>
    </recommendedName>
</protein>
<evidence type="ECO:0000256" key="1">
    <source>
        <dbReference type="ARBA" id="ARBA00008416"/>
    </source>
</evidence>
<feature type="domain" description="Pirin C-terminal" evidence="5">
    <location>
        <begin position="193"/>
        <end position="291"/>
    </location>
</feature>
<evidence type="ECO:0008006" key="8">
    <source>
        <dbReference type="Google" id="ProtNLM"/>
    </source>
</evidence>
<comment type="cofactor">
    <cofactor evidence="2">
        <name>Fe cation</name>
        <dbReference type="ChEBI" id="CHEBI:24875"/>
    </cofactor>
    <text evidence="2">Binds 1 Fe cation per subunit.</text>
</comment>
<dbReference type="RefSeq" id="WP_084409269.1">
    <property type="nucleotide sequence ID" value="NZ_FWXR01000004.1"/>
</dbReference>
<gene>
    <name evidence="6" type="ORF">SAMN06297251_104141</name>
</gene>
<dbReference type="Gene3D" id="2.60.120.10">
    <property type="entry name" value="Jelly Rolls"/>
    <property type="match status" value="2"/>
</dbReference>
<dbReference type="EMBL" id="FWXR01000004">
    <property type="protein sequence ID" value="SMC59341.1"/>
    <property type="molecule type" value="Genomic_DNA"/>
</dbReference>
<keyword evidence="2" id="KW-0408">Iron</keyword>
<dbReference type="SUPFAM" id="SSF51182">
    <property type="entry name" value="RmlC-like cupins"/>
    <property type="match status" value="1"/>
</dbReference>
<evidence type="ECO:0000313" key="7">
    <source>
        <dbReference type="Proteomes" id="UP000192656"/>
    </source>
</evidence>
<dbReference type="PIRSF" id="PIRSF006232">
    <property type="entry name" value="Pirin"/>
    <property type="match status" value="1"/>
</dbReference>
<comment type="similarity">
    <text evidence="1 3">Belongs to the pirin family.</text>
</comment>
<evidence type="ECO:0000259" key="5">
    <source>
        <dbReference type="Pfam" id="PF05726"/>
    </source>
</evidence>
<dbReference type="OrthoDB" id="9780903at2"/>
<proteinExistence type="inferred from homology"/>
<sequence length="319" mass="34987">MTWAPCPDPIPGEAESVDAIEMVIVPRAVDLGEMEVRRALPSLKRQMVGPFIFFDEMGPAEFLTDQGIDVRPHPHINLATVTFLLEGQIIHKDSLGSDIAIEPGAVNWMRAGKGIVHSERTAPDKKASGQRLFGLQTWVALPEQLEESDPAFIHHGADELPVVDLGGGSARIIAGTSFGARSPLETASETLHVDVILPEGARVPIEVGVEERAIYTLSGTIEIAGQSFERGQLLILRPGDALTVTARSDARFLLFGGEPMEGPRYIWWNFVSSRKERIEQAKEEWRRGRFETVPGDEAHFIPLPETIGKPRLATGRSHA</sequence>
<dbReference type="GO" id="GO:0046872">
    <property type="term" value="F:metal ion binding"/>
    <property type="evidence" value="ECO:0007669"/>
    <property type="project" value="UniProtKB-KW"/>
</dbReference>
<dbReference type="Proteomes" id="UP000192656">
    <property type="component" value="Unassembled WGS sequence"/>
</dbReference>
<dbReference type="PANTHER" id="PTHR13903">
    <property type="entry name" value="PIRIN-RELATED"/>
    <property type="match status" value="1"/>
</dbReference>
<name>A0A1W2AFV7_9HYPH</name>
<dbReference type="CDD" id="cd02247">
    <property type="entry name" value="cupin_pirin_C"/>
    <property type="match status" value="1"/>
</dbReference>
<feature type="binding site" evidence="2">
    <location>
        <position position="73"/>
    </location>
    <ligand>
        <name>Fe cation</name>
        <dbReference type="ChEBI" id="CHEBI:24875"/>
    </ligand>
</feature>
<feature type="binding site" evidence="2">
    <location>
        <position position="75"/>
    </location>
    <ligand>
        <name>Fe cation</name>
        <dbReference type="ChEBI" id="CHEBI:24875"/>
    </ligand>
</feature>
<dbReference type="InterPro" id="IPR003829">
    <property type="entry name" value="Pirin_N_dom"/>
</dbReference>
<dbReference type="CDD" id="cd02909">
    <property type="entry name" value="cupin_pirin_N"/>
    <property type="match status" value="1"/>
</dbReference>
<reference evidence="6 7" key="1">
    <citation type="submission" date="2017-04" db="EMBL/GenBank/DDBJ databases">
        <authorList>
            <person name="Afonso C.L."/>
            <person name="Miller P.J."/>
            <person name="Scott M.A."/>
            <person name="Spackman E."/>
            <person name="Goraichik I."/>
            <person name="Dimitrov K.M."/>
            <person name="Suarez D.L."/>
            <person name="Swayne D.E."/>
        </authorList>
    </citation>
    <scope>NUCLEOTIDE SEQUENCE [LARGE SCALE GENOMIC DNA]</scope>
    <source>
        <strain evidence="6 7">CGMCC 1.10972</strain>
    </source>
</reference>
<feature type="binding site" evidence="2">
    <location>
        <position position="119"/>
    </location>
    <ligand>
        <name>Fe cation</name>
        <dbReference type="ChEBI" id="CHEBI:24875"/>
    </ligand>
</feature>
<keyword evidence="2" id="KW-0479">Metal-binding</keyword>